<comment type="caution">
    <text evidence="1">The sequence shown here is derived from an EMBL/GenBank/DDBJ whole genome shotgun (WGS) entry which is preliminary data.</text>
</comment>
<dbReference type="Proteomes" id="UP001066276">
    <property type="component" value="Chromosome 3_2"/>
</dbReference>
<proteinExistence type="predicted"/>
<dbReference type="AlphaFoldDB" id="A0AAV7TR20"/>
<dbReference type="EMBL" id="JANPWB010000006">
    <property type="protein sequence ID" value="KAJ1178664.1"/>
    <property type="molecule type" value="Genomic_DNA"/>
</dbReference>
<reference evidence="1" key="1">
    <citation type="journal article" date="2022" name="bioRxiv">
        <title>Sequencing and chromosome-scale assembly of the giantPleurodeles waltlgenome.</title>
        <authorList>
            <person name="Brown T."/>
            <person name="Elewa A."/>
            <person name="Iarovenko S."/>
            <person name="Subramanian E."/>
            <person name="Araus A.J."/>
            <person name="Petzold A."/>
            <person name="Susuki M."/>
            <person name="Suzuki K.-i.T."/>
            <person name="Hayashi T."/>
            <person name="Toyoda A."/>
            <person name="Oliveira C."/>
            <person name="Osipova E."/>
            <person name="Leigh N.D."/>
            <person name="Simon A."/>
            <person name="Yun M.H."/>
        </authorList>
    </citation>
    <scope>NUCLEOTIDE SEQUENCE</scope>
    <source>
        <strain evidence="1">20211129_DDA</strain>
        <tissue evidence="1">Liver</tissue>
    </source>
</reference>
<feature type="non-terminal residue" evidence="1">
    <location>
        <position position="1"/>
    </location>
</feature>
<accession>A0AAV7TR20</accession>
<dbReference type="PANTHER" id="PTHR33050:SF7">
    <property type="entry name" value="RIBONUCLEASE H"/>
    <property type="match status" value="1"/>
</dbReference>
<dbReference type="PANTHER" id="PTHR33050">
    <property type="entry name" value="REVERSE TRANSCRIPTASE DOMAIN-CONTAINING PROTEIN"/>
    <property type="match status" value="1"/>
</dbReference>
<organism evidence="1 2">
    <name type="scientific">Pleurodeles waltl</name>
    <name type="common">Iberian ribbed newt</name>
    <dbReference type="NCBI Taxonomy" id="8319"/>
    <lineage>
        <taxon>Eukaryota</taxon>
        <taxon>Metazoa</taxon>
        <taxon>Chordata</taxon>
        <taxon>Craniata</taxon>
        <taxon>Vertebrata</taxon>
        <taxon>Euteleostomi</taxon>
        <taxon>Amphibia</taxon>
        <taxon>Batrachia</taxon>
        <taxon>Caudata</taxon>
        <taxon>Salamandroidea</taxon>
        <taxon>Salamandridae</taxon>
        <taxon>Pleurodelinae</taxon>
        <taxon>Pleurodeles</taxon>
    </lineage>
</organism>
<feature type="non-terminal residue" evidence="1">
    <location>
        <position position="125"/>
    </location>
</feature>
<keyword evidence="2" id="KW-1185">Reference proteome</keyword>
<sequence length="125" mass="14282">SATLSLPSWRMVKIYHELRRSLARQQISLRRIAHLVGLLSSSIREIFPGPLHYRALQRLKAAHLRRGFSYANMISLSEEAQEEIRWWLSHIKALNGRAIFGSAPDLIIESDLNRSGWGARCGDFS</sequence>
<name>A0AAV7TR20_PLEWA</name>
<evidence type="ECO:0000313" key="1">
    <source>
        <dbReference type="EMBL" id="KAJ1178664.1"/>
    </source>
</evidence>
<protein>
    <submittedName>
        <fullName evidence="1">Uncharacterized protein</fullName>
    </submittedName>
</protein>
<gene>
    <name evidence="1" type="ORF">NDU88_003906</name>
</gene>
<dbReference type="InterPro" id="IPR052055">
    <property type="entry name" value="Hepadnavirus_pol/RT"/>
</dbReference>
<evidence type="ECO:0000313" key="2">
    <source>
        <dbReference type="Proteomes" id="UP001066276"/>
    </source>
</evidence>